<proteinExistence type="inferred from homology"/>
<dbReference type="GO" id="GO:0015888">
    <property type="term" value="P:thiamine transport"/>
    <property type="evidence" value="ECO:0007669"/>
    <property type="project" value="TreeGrafter"/>
</dbReference>
<sequence>MTINRRQFAKLAAGASLTALASAQMAGAQGKPPRITYNGAGGSQEQAVKTAYLDKFTADTGIEVVTSSPTDFGKLKAMVDSNAVIWDLAEIGGQDIVRASRMNLLEPIDENVVDRSEFVDQAIFEKAMSAFVYSTVIGYNTETFEDAPEGWQDFWDFEKFPGQRAMRNHPTVNLEAALLADGVAPEDLYPLDLDRAFAKLEEIAPQTIWWTAGAQPPQLLVDGEVALAVGWNGRFYNLIKEGAPLAIAWDGGALMPGGVGIPKGAPNAAEAQQVLSYMANPENQAIFCSSQTYSGTHKRAGEFVDAELQPFLPLYPDNAENQWWVDLEYWLDHGDEITERWNKWILAQQG</sequence>
<evidence type="ECO:0000256" key="4">
    <source>
        <dbReference type="ARBA" id="ARBA00022729"/>
    </source>
</evidence>
<name>A0A1I1HTV7_9RHOB</name>
<keyword evidence="5" id="KW-0574">Periplasm</keyword>
<dbReference type="Proteomes" id="UP000198728">
    <property type="component" value="Unassembled WGS sequence"/>
</dbReference>
<dbReference type="PANTHER" id="PTHR30006:SF3">
    <property type="entry name" value="THIAMINE-BINDING PERIPLASMIC PROTEIN"/>
    <property type="match status" value="1"/>
</dbReference>
<evidence type="ECO:0000256" key="6">
    <source>
        <dbReference type="SAM" id="SignalP"/>
    </source>
</evidence>
<organism evidence="7 8">
    <name type="scientific">Tropicimonas isoalkanivorans</name>
    <dbReference type="NCBI Taxonomy" id="441112"/>
    <lineage>
        <taxon>Bacteria</taxon>
        <taxon>Pseudomonadati</taxon>
        <taxon>Pseudomonadota</taxon>
        <taxon>Alphaproteobacteria</taxon>
        <taxon>Rhodobacterales</taxon>
        <taxon>Roseobacteraceae</taxon>
        <taxon>Tropicimonas</taxon>
    </lineage>
</organism>
<evidence type="ECO:0000256" key="3">
    <source>
        <dbReference type="ARBA" id="ARBA00022448"/>
    </source>
</evidence>
<dbReference type="PROSITE" id="PS51318">
    <property type="entry name" value="TAT"/>
    <property type="match status" value="1"/>
</dbReference>
<protein>
    <submittedName>
        <fullName evidence="7">Putative spermidine/putrescine transport system substrate-binding protein</fullName>
    </submittedName>
</protein>
<comment type="similarity">
    <text evidence="2">Belongs to the bacterial solute-binding protein 1 family.</text>
</comment>
<dbReference type="GO" id="GO:0030288">
    <property type="term" value="C:outer membrane-bounded periplasmic space"/>
    <property type="evidence" value="ECO:0007669"/>
    <property type="project" value="TreeGrafter"/>
</dbReference>
<dbReference type="AlphaFoldDB" id="A0A1I1HTV7"/>
<dbReference type="Pfam" id="PF13416">
    <property type="entry name" value="SBP_bac_8"/>
    <property type="match status" value="1"/>
</dbReference>
<dbReference type="GO" id="GO:0030976">
    <property type="term" value="F:thiamine pyrophosphate binding"/>
    <property type="evidence" value="ECO:0007669"/>
    <property type="project" value="TreeGrafter"/>
</dbReference>
<dbReference type="CDD" id="cd13589">
    <property type="entry name" value="PBP2_polyamine_RpCGA009"/>
    <property type="match status" value="1"/>
</dbReference>
<feature type="chain" id="PRO_5011692697" evidence="6">
    <location>
        <begin position="29"/>
        <end position="350"/>
    </location>
</feature>
<dbReference type="InterPro" id="IPR006311">
    <property type="entry name" value="TAT_signal"/>
</dbReference>
<dbReference type="PANTHER" id="PTHR30006">
    <property type="entry name" value="THIAMINE-BINDING PERIPLASMIC PROTEIN-RELATED"/>
    <property type="match status" value="1"/>
</dbReference>
<reference evidence="7 8" key="1">
    <citation type="submission" date="2016-10" db="EMBL/GenBank/DDBJ databases">
        <authorList>
            <person name="de Groot N.N."/>
        </authorList>
    </citation>
    <scope>NUCLEOTIDE SEQUENCE [LARGE SCALE GENOMIC DNA]</scope>
    <source>
        <strain evidence="7 8">DSM 19548</strain>
    </source>
</reference>
<dbReference type="RefSeq" id="WP_177208290.1">
    <property type="nucleotide sequence ID" value="NZ_FOLG01000003.1"/>
</dbReference>
<feature type="signal peptide" evidence="6">
    <location>
        <begin position="1"/>
        <end position="28"/>
    </location>
</feature>
<keyword evidence="4 6" id="KW-0732">Signal</keyword>
<evidence type="ECO:0000256" key="2">
    <source>
        <dbReference type="ARBA" id="ARBA00008520"/>
    </source>
</evidence>
<dbReference type="EMBL" id="FOLG01000003">
    <property type="protein sequence ID" value="SFC27012.1"/>
    <property type="molecule type" value="Genomic_DNA"/>
</dbReference>
<dbReference type="STRING" id="441112.SAMN04488094_103272"/>
<keyword evidence="3" id="KW-0813">Transport</keyword>
<comment type="subcellular location">
    <subcellularLocation>
        <location evidence="1">Periplasm</location>
    </subcellularLocation>
</comment>
<evidence type="ECO:0000256" key="1">
    <source>
        <dbReference type="ARBA" id="ARBA00004418"/>
    </source>
</evidence>
<dbReference type="InterPro" id="IPR006059">
    <property type="entry name" value="SBP"/>
</dbReference>
<accession>A0A1I1HTV7</accession>
<evidence type="ECO:0000313" key="7">
    <source>
        <dbReference type="EMBL" id="SFC27012.1"/>
    </source>
</evidence>
<keyword evidence="8" id="KW-1185">Reference proteome</keyword>
<dbReference type="SUPFAM" id="SSF53850">
    <property type="entry name" value="Periplasmic binding protein-like II"/>
    <property type="match status" value="1"/>
</dbReference>
<dbReference type="Gene3D" id="3.40.190.10">
    <property type="entry name" value="Periplasmic binding protein-like II"/>
    <property type="match status" value="2"/>
</dbReference>
<gene>
    <name evidence="7" type="ORF">SAMN04488094_103272</name>
</gene>
<evidence type="ECO:0000313" key="8">
    <source>
        <dbReference type="Proteomes" id="UP000198728"/>
    </source>
</evidence>
<evidence type="ECO:0000256" key="5">
    <source>
        <dbReference type="ARBA" id="ARBA00022764"/>
    </source>
</evidence>
<dbReference type="GO" id="GO:0030975">
    <property type="term" value="F:thiamine binding"/>
    <property type="evidence" value="ECO:0007669"/>
    <property type="project" value="TreeGrafter"/>
</dbReference>